<proteinExistence type="predicted"/>
<dbReference type="SUPFAM" id="SSF46785">
    <property type="entry name" value="Winged helix' DNA-binding domain"/>
    <property type="match status" value="1"/>
</dbReference>
<dbReference type="PANTHER" id="PTHR38445:SF9">
    <property type="entry name" value="HTH-TYPE TRANSCRIPTIONAL REPRESSOR YTRA"/>
    <property type="match status" value="1"/>
</dbReference>
<dbReference type="GO" id="GO:0003677">
    <property type="term" value="F:DNA binding"/>
    <property type="evidence" value="ECO:0007669"/>
    <property type="project" value="UniProtKB-KW"/>
</dbReference>
<keyword evidence="2" id="KW-0238">DNA-binding</keyword>
<feature type="domain" description="HTH gntR-type" evidence="4">
    <location>
        <begin position="7"/>
        <end position="75"/>
    </location>
</feature>
<organism evidence="5 6">
    <name type="scientific">Weissella paramesenteroides</name>
    <name type="common">Leuconostoc paramesenteroides</name>
    <dbReference type="NCBI Taxonomy" id="1249"/>
    <lineage>
        <taxon>Bacteria</taxon>
        <taxon>Bacillati</taxon>
        <taxon>Bacillota</taxon>
        <taxon>Bacilli</taxon>
        <taxon>Lactobacillales</taxon>
        <taxon>Lactobacillaceae</taxon>
        <taxon>Weissella</taxon>
    </lineage>
</organism>
<dbReference type="EMBL" id="JAANXN010000005">
    <property type="protein sequence ID" value="MDF8370980.1"/>
    <property type="molecule type" value="Genomic_DNA"/>
</dbReference>
<evidence type="ECO:0000313" key="5">
    <source>
        <dbReference type="EMBL" id="MDF8370980.1"/>
    </source>
</evidence>
<gene>
    <name evidence="5" type="ORF">G9403_04800</name>
</gene>
<dbReference type="PROSITE" id="PS50949">
    <property type="entry name" value="HTH_GNTR"/>
    <property type="match status" value="1"/>
</dbReference>
<dbReference type="CDD" id="cd07377">
    <property type="entry name" value="WHTH_GntR"/>
    <property type="match status" value="1"/>
</dbReference>
<dbReference type="Pfam" id="PF00392">
    <property type="entry name" value="GntR"/>
    <property type="match status" value="1"/>
</dbReference>
<dbReference type="AlphaFoldDB" id="A0ABD4XIB1"/>
<dbReference type="InterPro" id="IPR036388">
    <property type="entry name" value="WH-like_DNA-bd_sf"/>
</dbReference>
<sequence>MEFSSNQPIYLQVATWLEQQILEGKYQIGHKIPGVRDLAVNLIVSTRTVQNAVNQLVTRGLIVTKRGQGNFVTEDATKIDMIKSNKKMHVTQEYINEIMHVAQVQEIPGLIASAIKEYEDERTRRDNVTG</sequence>
<evidence type="ECO:0000313" key="6">
    <source>
        <dbReference type="Proteomes" id="UP001215461"/>
    </source>
</evidence>
<keyword evidence="3" id="KW-0804">Transcription</keyword>
<dbReference type="SMART" id="SM00345">
    <property type="entry name" value="HTH_GNTR"/>
    <property type="match status" value="1"/>
</dbReference>
<protein>
    <submittedName>
        <fullName evidence="5">GntR family transcriptional regulator</fullName>
    </submittedName>
</protein>
<dbReference type="InterPro" id="IPR036390">
    <property type="entry name" value="WH_DNA-bd_sf"/>
</dbReference>
<dbReference type="Gene3D" id="1.10.10.10">
    <property type="entry name" value="Winged helix-like DNA-binding domain superfamily/Winged helix DNA-binding domain"/>
    <property type="match status" value="1"/>
</dbReference>
<dbReference type="RefSeq" id="WP_251939300.1">
    <property type="nucleotide sequence ID" value="NZ_CAXLJE010000007.1"/>
</dbReference>
<evidence type="ECO:0000256" key="2">
    <source>
        <dbReference type="ARBA" id="ARBA00023125"/>
    </source>
</evidence>
<evidence type="ECO:0000256" key="1">
    <source>
        <dbReference type="ARBA" id="ARBA00023015"/>
    </source>
</evidence>
<dbReference type="Proteomes" id="UP001215461">
    <property type="component" value="Unassembled WGS sequence"/>
</dbReference>
<reference evidence="5 6" key="1">
    <citation type="submission" date="2020-03" db="EMBL/GenBank/DDBJ databases">
        <title>Comparative genomics of Weissella paramesenteroides.</title>
        <authorList>
            <person name="Kant R."/>
            <person name="Takala T."/>
            <person name="Saris P."/>
        </authorList>
    </citation>
    <scope>NUCLEOTIDE SEQUENCE [LARGE SCALE GENOMIC DNA]</scope>
    <source>
        <strain evidence="5 6">SJ27-4</strain>
    </source>
</reference>
<dbReference type="PANTHER" id="PTHR38445">
    <property type="entry name" value="HTH-TYPE TRANSCRIPTIONAL REPRESSOR YTRA"/>
    <property type="match status" value="1"/>
</dbReference>
<accession>A0ABD4XIB1</accession>
<name>A0ABD4XIB1_WEIPA</name>
<evidence type="ECO:0000256" key="3">
    <source>
        <dbReference type="ARBA" id="ARBA00023163"/>
    </source>
</evidence>
<keyword evidence="1" id="KW-0805">Transcription regulation</keyword>
<dbReference type="InterPro" id="IPR000524">
    <property type="entry name" value="Tscrpt_reg_HTH_GntR"/>
</dbReference>
<comment type="caution">
    <text evidence="5">The sequence shown here is derived from an EMBL/GenBank/DDBJ whole genome shotgun (WGS) entry which is preliminary data.</text>
</comment>
<evidence type="ECO:0000259" key="4">
    <source>
        <dbReference type="PROSITE" id="PS50949"/>
    </source>
</evidence>